<dbReference type="GO" id="GO:0016042">
    <property type="term" value="P:lipid catabolic process"/>
    <property type="evidence" value="ECO:0007669"/>
    <property type="project" value="TreeGrafter"/>
</dbReference>
<comment type="similarity">
    <text evidence="1">Belongs to the AB hydrolase superfamily. Lipase family.</text>
</comment>
<gene>
    <name evidence="3" type="ORF">AFUS01_LOCUS25287</name>
</gene>
<dbReference type="OrthoDB" id="8183961at2759"/>
<dbReference type="InterPro" id="IPR013818">
    <property type="entry name" value="Lipase"/>
</dbReference>
<dbReference type="GO" id="GO:0016298">
    <property type="term" value="F:lipase activity"/>
    <property type="evidence" value="ECO:0007669"/>
    <property type="project" value="InterPro"/>
</dbReference>
<dbReference type="Proteomes" id="UP000708208">
    <property type="component" value="Unassembled WGS sequence"/>
</dbReference>
<evidence type="ECO:0000256" key="1">
    <source>
        <dbReference type="RuleBase" id="RU004262"/>
    </source>
</evidence>
<dbReference type="GO" id="GO:0017171">
    <property type="term" value="F:serine hydrolase activity"/>
    <property type="evidence" value="ECO:0007669"/>
    <property type="project" value="TreeGrafter"/>
</dbReference>
<dbReference type="EMBL" id="CAJVCH010324382">
    <property type="protein sequence ID" value="CAG7786732.1"/>
    <property type="molecule type" value="Genomic_DNA"/>
</dbReference>
<feature type="non-terminal residue" evidence="3">
    <location>
        <position position="1"/>
    </location>
</feature>
<dbReference type="Pfam" id="PF00151">
    <property type="entry name" value="Lipase"/>
    <property type="match status" value="1"/>
</dbReference>
<dbReference type="GO" id="GO:0005615">
    <property type="term" value="C:extracellular space"/>
    <property type="evidence" value="ECO:0007669"/>
    <property type="project" value="TreeGrafter"/>
</dbReference>
<dbReference type="PANTHER" id="PTHR11610:SF173">
    <property type="entry name" value="LIPASE DOMAIN-CONTAINING PROTEIN-RELATED"/>
    <property type="match status" value="1"/>
</dbReference>
<keyword evidence="4" id="KW-1185">Reference proteome</keyword>
<accession>A0A8J2P9Z1</accession>
<dbReference type="InterPro" id="IPR000734">
    <property type="entry name" value="TAG_lipase"/>
</dbReference>
<evidence type="ECO:0000313" key="3">
    <source>
        <dbReference type="EMBL" id="CAG7786732.1"/>
    </source>
</evidence>
<name>A0A8J2P9Z1_9HEXA</name>
<evidence type="ECO:0000313" key="4">
    <source>
        <dbReference type="Proteomes" id="UP000708208"/>
    </source>
</evidence>
<organism evidence="3 4">
    <name type="scientific">Allacma fusca</name>
    <dbReference type="NCBI Taxonomy" id="39272"/>
    <lineage>
        <taxon>Eukaryota</taxon>
        <taxon>Metazoa</taxon>
        <taxon>Ecdysozoa</taxon>
        <taxon>Arthropoda</taxon>
        <taxon>Hexapoda</taxon>
        <taxon>Collembola</taxon>
        <taxon>Symphypleona</taxon>
        <taxon>Sminthuridae</taxon>
        <taxon>Allacma</taxon>
    </lineage>
</organism>
<evidence type="ECO:0000259" key="2">
    <source>
        <dbReference type="Pfam" id="PF00151"/>
    </source>
</evidence>
<dbReference type="PANTHER" id="PTHR11610">
    <property type="entry name" value="LIPASE"/>
    <property type="match status" value="1"/>
</dbReference>
<proteinExistence type="inferred from homology"/>
<comment type="caution">
    <text evidence="3">The sequence shown here is derived from an EMBL/GenBank/DDBJ whole genome shotgun (WGS) entry which is preliminary data.</text>
</comment>
<dbReference type="AlphaFoldDB" id="A0A8J2P9Z1"/>
<protein>
    <recommendedName>
        <fullName evidence="2">Lipase domain-containing protein</fullName>
    </recommendedName>
</protein>
<sequence length="570" mass="63073">MFRCSFMSPRELMLSQGNVLLYSKSALQFLTRAFLLTLQIQGFTEIPIQFQQLKSSMTLHQNLNPQKLEGRIDWMNAEKCFSSKISSVCKNKSPAARYSLLQICLSISLLSPLIDSRRIVDVPQVTTPGSNFLTLNATQITKCVGNDPSLIQFMVANNITNPNSYKRVFLNDTTSLENSGLDPTLPLKVLVHGYNQNITSRFPQDVKNTYLANQTTLNKNILIVDYGALGNAYIYYNRLNDLEIVNCYNQATANTDRVGKRIAQFIAFLIEEDYTDLEKVHIIGHSLGAEVSGYAARYLIEFFDEKAARLTGLDPAAPNFRPSIGGLIPMGRNDAVFVDAIHTSAFFGVLGPVAQVDINENGAVTLQPSCIDLTTVNGLYGFVADIATVGAWCSHGASTTVFSESIINDHMTAYSPTGDEAIIGEYCDPETPDGTYVNATPRQYVGALTEVVESNRTDHAKMPLRNLNGTEVVETLNKFRCPAPRGFSFEFILETYFATLKNMAVFLGGAIAFQLGAIPLGQDETSKEKPKEEKEGKANEDIILRNYKPDELLPPPETRYDDIGLFCQMS</sequence>
<reference evidence="3" key="1">
    <citation type="submission" date="2021-06" db="EMBL/GenBank/DDBJ databases">
        <authorList>
            <person name="Hodson N. C."/>
            <person name="Mongue J. A."/>
            <person name="Jaron S. K."/>
        </authorList>
    </citation>
    <scope>NUCLEOTIDE SEQUENCE</scope>
</reference>
<feature type="domain" description="Lipase" evidence="2">
    <location>
        <begin position="151"/>
        <end position="410"/>
    </location>
</feature>